<comment type="caution">
    <text evidence="1">The sequence shown here is derived from an EMBL/GenBank/DDBJ whole genome shotgun (WGS) entry which is preliminary data.</text>
</comment>
<name>A0A4S9HPD9_AURPU</name>
<organism evidence="1 2">
    <name type="scientific">Aureobasidium pullulans</name>
    <name type="common">Black yeast</name>
    <name type="synonym">Pullularia pullulans</name>
    <dbReference type="NCBI Taxonomy" id="5580"/>
    <lineage>
        <taxon>Eukaryota</taxon>
        <taxon>Fungi</taxon>
        <taxon>Dikarya</taxon>
        <taxon>Ascomycota</taxon>
        <taxon>Pezizomycotina</taxon>
        <taxon>Dothideomycetes</taxon>
        <taxon>Dothideomycetidae</taxon>
        <taxon>Dothideales</taxon>
        <taxon>Saccotheciaceae</taxon>
        <taxon>Aureobasidium</taxon>
    </lineage>
</organism>
<dbReference type="EMBL" id="QZBZ01000032">
    <property type="protein sequence ID" value="TIA40434.1"/>
    <property type="molecule type" value="Genomic_DNA"/>
</dbReference>
<reference evidence="1 2" key="1">
    <citation type="submission" date="2018-10" db="EMBL/GenBank/DDBJ databases">
        <title>Fifty Aureobasidium pullulans genomes reveal a recombining polyextremotolerant generalist.</title>
        <authorList>
            <person name="Gostincar C."/>
            <person name="Turk M."/>
            <person name="Zajc J."/>
            <person name="Gunde-Cimerman N."/>
        </authorList>
    </citation>
    <scope>NUCLEOTIDE SEQUENCE [LARGE SCALE GENOMIC DNA]</scope>
    <source>
        <strain evidence="1 2">EXF-1645</strain>
    </source>
</reference>
<dbReference type="Proteomes" id="UP000308724">
    <property type="component" value="Unassembled WGS sequence"/>
</dbReference>
<evidence type="ECO:0000313" key="1">
    <source>
        <dbReference type="EMBL" id="TIA40434.1"/>
    </source>
</evidence>
<accession>A0A4S9HPD9</accession>
<dbReference type="AlphaFoldDB" id="A0A4S9HPD9"/>
<sequence>MSTTHNQASPKSSNPNIEALLYELSNGTWKIVEIPLLDLLRVTRSPEITISKLTTSRTTKY</sequence>
<gene>
    <name evidence="1" type="ORF">D6C78_02554</name>
</gene>
<protein>
    <submittedName>
        <fullName evidence="1">Uncharacterized protein</fullName>
    </submittedName>
</protein>
<evidence type="ECO:0000313" key="2">
    <source>
        <dbReference type="Proteomes" id="UP000308724"/>
    </source>
</evidence>
<proteinExistence type="predicted"/>